<evidence type="ECO:0000313" key="4">
    <source>
        <dbReference type="Proteomes" id="UP001221757"/>
    </source>
</evidence>
<feature type="region of interest" description="Disordered" evidence="1">
    <location>
        <begin position="1"/>
        <end position="27"/>
    </location>
</feature>
<comment type="caution">
    <text evidence="3">The sequence shown here is derived from an EMBL/GenBank/DDBJ whole genome shotgun (WGS) entry which is preliminary data.</text>
</comment>
<evidence type="ECO:0008006" key="5">
    <source>
        <dbReference type="Google" id="ProtNLM"/>
    </source>
</evidence>
<gene>
    <name evidence="3" type="ORF">B0H17DRAFT_1072971</name>
</gene>
<keyword evidence="4" id="KW-1185">Reference proteome</keyword>
<feature type="compositionally biased region" description="Acidic residues" evidence="1">
    <location>
        <begin position="1"/>
        <end position="12"/>
    </location>
</feature>
<dbReference type="EMBL" id="JARKIE010000101">
    <property type="protein sequence ID" value="KAJ7685948.1"/>
    <property type="molecule type" value="Genomic_DNA"/>
</dbReference>
<evidence type="ECO:0000256" key="1">
    <source>
        <dbReference type="SAM" id="MobiDB-lite"/>
    </source>
</evidence>
<evidence type="ECO:0000313" key="3">
    <source>
        <dbReference type="EMBL" id="KAJ7685948.1"/>
    </source>
</evidence>
<keyword evidence="2" id="KW-0812">Transmembrane</keyword>
<feature type="transmembrane region" description="Helical" evidence="2">
    <location>
        <begin position="420"/>
        <end position="443"/>
    </location>
</feature>
<feature type="transmembrane region" description="Helical" evidence="2">
    <location>
        <begin position="375"/>
        <end position="408"/>
    </location>
</feature>
<name>A0AAD7DCC2_MYCRO</name>
<feature type="transmembrane region" description="Helical" evidence="2">
    <location>
        <begin position="293"/>
        <end position="313"/>
    </location>
</feature>
<keyword evidence="2" id="KW-1133">Transmembrane helix</keyword>
<accession>A0AAD7DCC2</accession>
<organism evidence="3 4">
    <name type="scientific">Mycena rosella</name>
    <name type="common">Pink bonnet</name>
    <name type="synonym">Agaricus rosellus</name>
    <dbReference type="NCBI Taxonomy" id="1033263"/>
    <lineage>
        <taxon>Eukaryota</taxon>
        <taxon>Fungi</taxon>
        <taxon>Dikarya</taxon>
        <taxon>Basidiomycota</taxon>
        <taxon>Agaricomycotina</taxon>
        <taxon>Agaricomycetes</taxon>
        <taxon>Agaricomycetidae</taxon>
        <taxon>Agaricales</taxon>
        <taxon>Marasmiineae</taxon>
        <taxon>Mycenaceae</taxon>
        <taxon>Mycena</taxon>
    </lineage>
</organism>
<sequence>MAAPSETDDNDAISDASSTTSAPTIQEPQIPDDWRKFVHLNGSVYYYNRDRRLLTTENVANELVLGGLLKVYRDHRRWLHALRHWSTSPDDEMLIYRPSGTKCDDLLVVFSSRHDCLTYEYQQAKNRVVEKPKSEFWSHISQYPMHRTYLLPFMEPAFLSALAFGANERVLDEKTTTFPFEDAQILRLTQVYFDLKASDAPLVPALAYHIAKVMFHIEEARARYAYGTPAARLYRDLAIPESTLQVFLWDIPIGILFCGTHRSYRTRLACTVPKGLVSLPDFRRLMQNMMAEWADSNLVATVFVSVNVGFLAVPGITTLQRDCSLVSSLCAMASIVTGLHHVWQHRQKTDAEIEDAINYIHFLPRKRKPTPESTVPVLALTLTACLLALPLATLQWSVLSFTVAIAAFALQATTTAEHDILLALLVLLVTLACAAFLFFWRIWLPPLHREMEEGLDPNVAEPPPPMWRERLEARVKAVAEGVGRFLAGF</sequence>
<feature type="compositionally biased region" description="Low complexity" evidence="1">
    <location>
        <begin position="13"/>
        <end position="24"/>
    </location>
</feature>
<reference evidence="3" key="1">
    <citation type="submission" date="2023-03" db="EMBL/GenBank/DDBJ databases">
        <title>Massive genome expansion in bonnet fungi (Mycena s.s.) driven by repeated elements and novel gene families across ecological guilds.</title>
        <authorList>
            <consortium name="Lawrence Berkeley National Laboratory"/>
            <person name="Harder C.B."/>
            <person name="Miyauchi S."/>
            <person name="Viragh M."/>
            <person name="Kuo A."/>
            <person name="Thoen E."/>
            <person name="Andreopoulos B."/>
            <person name="Lu D."/>
            <person name="Skrede I."/>
            <person name="Drula E."/>
            <person name="Henrissat B."/>
            <person name="Morin E."/>
            <person name="Kohler A."/>
            <person name="Barry K."/>
            <person name="LaButti K."/>
            <person name="Morin E."/>
            <person name="Salamov A."/>
            <person name="Lipzen A."/>
            <person name="Mereny Z."/>
            <person name="Hegedus B."/>
            <person name="Baldrian P."/>
            <person name="Stursova M."/>
            <person name="Weitz H."/>
            <person name="Taylor A."/>
            <person name="Grigoriev I.V."/>
            <person name="Nagy L.G."/>
            <person name="Martin F."/>
            <person name="Kauserud H."/>
        </authorList>
    </citation>
    <scope>NUCLEOTIDE SEQUENCE</scope>
    <source>
        <strain evidence="3">CBHHK067</strain>
    </source>
</reference>
<evidence type="ECO:0000256" key="2">
    <source>
        <dbReference type="SAM" id="Phobius"/>
    </source>
</evidence>
<dbReference type="Proteomes" id="UP001221757">
    <property type="component" value="Unassembled WGS sequence"/>
</dbReference>
<proteinExistence type="predicted"/>
<keyword evidence="2" id="KW-0472">Membrane</keyword>
<dbReference type="AlphaFoldDB" id="A0AAD7DCC2"/>
<protein>
    <recommendedName>
        <fullName evidence="5">WW domain-containing protein</fullName>
    </recommendedName>
</protein>